<keyword evidence="3" id="KW-1185">Reference proteome</keyword>
<accession>A0ABQ0A5G9</accession>
<dbReference type="InterPro" id="IPR002654">
    <property type="entry name" value="Glyco_trans_25"/>
</dbReference>
<comment type="caution">
    <text evidence="2">The sequence shown here is derived from an EMBL/GenBank/DDBJ whole genome shotgun (WGS) entry which is preliminary data.</text>
</comment>
<gene>
    <name evidence="2" type="ORF">NBRC116591_06250</name>
</gene>
<name>A0ABQ0A5G9_9GAMM</name>
<evidence type="ECO:0000313" key="3">
    <source>
        <dbReference type="Proteomes" id="UP001465153"/>
    </source>
</evidence>
<evidence type="ECO:0000313" key="2">
    <source>
        <dbReference type="EMBL" id="GAA6166815.1"/>
    </source>
</evidence>
<dbReference type="EMBL" id="BAABWN010000002">
    <property type="protein sequence ID" value="GAA6166815.1"/>
    <property type="molecule type" value="Genomic_DNA"/>
</dbReference>
<dbReference type="Pfam" id="PF01755">
    <property type="entry name" value="Glyco_transf_25"/>
    <property type="match status" value="1"/>
</dbReference>
<sequence>MSINAWIISLEPYTEEAKTLQAYLRDEGLNAAIKTGVDGRQGMPKTKSGETLSQTQSLVNRRVELTPSEVGCYLSHYRLVKEAYEQGLEHICIFESDVLPEDDLGNVIKSVVSMETKFHFVRLMNLKMRRRKAIKAISDKHTITRLVRGGLGTQGYIVNREGMRRILKKGAEISLPIDGFYDSFFLMGLNCYCVEPHVIYEVGEHSTIKKSSAKKVDQRFSIRLAWYFTKIYKSLLRRHDFIVNVAEYFPAKKQTKDIGRSFRMR</sequence>
<feature type="domain" description="Glycosyl transferase family 25" evidence="1">
    <location>
        <begin position="4"/>
        <end position="179"/>
    </location>
</feature>
<protein>
    <recommendedName>
        <fullName evidence="1">Glycosyl transferase family 25 domain-containing protein</fullName>
    </recommendedName>
</protein>
<evidence type="ECO:0000259" key="1">
    <source>
        <dbReference type="Pfam" id="PF01755"/>
    </source>
</evidence>
<reference evidence="2 3" key="1">
    <citation type="submission" date="2024-04" db="EMBL/GenBank/DDBJ databases">
        <title>Draft genome sequence of Sessilibacter corallicola NBRC 116591.</title>
        <authorList>
            <person name="Miyakawa T."/>
            <person name="Kusuya Y."/>
            <person name="Miura T."/>
        </authorList>
    </citation>
    <scope>NUCLEOTIDE SEQUENCE [LARGE SCALE GENOMIC DNA]</scope>
    <source>
        <strain evidence="2 3">KU-00831-HH</strain>
    </source>
</reference>
<organism evidence="2 3">
    <name type="scientific">Sessilibacter corallicola</name>
    <dbReference type="NCBI Taxonomy" id="2904075"/>
    <lineage>
        <taxon>Bacteria</taxon>
        <taxon>Pseudomonadati</taxon>
        <taxon>Pseudomonadota</taxon>
        <taxon>Gammaproteobacteria</taxon>
        <taxon>Cellvibrionales</taxon>
        <taxon>Cellvibrionaceae</taxon>
        <taxon>Sessilibacter</taxon>
    </lineage>
</organism>
<proteinExistence type="predicted"/>
<dbReference type="RefSeq" id="WP_353301655.1">
    <property type="nucleotide sequence ID" value="NZ_BAABWN010000002.1"/>
</dbReference>
<dbReference type="Proteomes" id="UP001465153">
    <property type="component" value="Unassembled WGS sequence"/>
</dbReference>
<dbReference type="CDD" id="cd06532">
    <property type="entry name" value="Glyco_transf_25"/>
    <property type="match status" value="1"/>
</dbReference>